<feature type="transmembrane region" description="Helical" evidence="9">
    <location>
        <begin position="143"/>
        <end position="161"/>
    </location>
</feature>
<dbReference type="GO" id="GO:0016020">
    <property type="term" value="C:membrane"/>
    <property type="evidence" value="ECO:0007669"/>
    <property type="project" value="UniProtKB-SubCell"/>
</dbReference>
<evidence type="ECO:0000256" key="8">
    <source>
        <dbReference type="SAM" id="MobiDB-lite"/>
    </source>
</evidence>
<feature type="transmembrane region" description="Helical" evidence="9">
    <location>
        <begin position="395"/>
        <end position="418"/>
    </location>
</feature>
<dbReference type="PRINTS" id="PR00171">
    <property type="entry name" value="SUGRTRNSPORT"/>
</dbReference>
<evidence type="ECO:0000256" key="9">
    <source>
        <dbReference type="SAM" id="Phobius"/>
    </source>
</evidence>
<feature type="transmembrane region" description="Helical" evidence="9">
    <location>
        <begin position="331"/>
        <end position="350"/>
    </location>
</feature>
<evidence type="ECO:0000256" key="1">
    <source>
        <dbReference type="ARBA" id="ARBA00004141"/>
    </source>
</evidence>
<evidence type="ECO:0000259" key="10">
    <source>
        <dbReference type="PROSITE" id="PS50850"/>
    </source>
</evidence>
<reference evidence="11 12" key="1">
    <citation type="submission" date="2013-03" db="EMBL/GenBank/DDBJ databases">
        <title>The Genome Sequence of Phialophora europaea CBS 101466.</title>
        <authorList>
            <consortium name="The Broad Institute Genomics Platform"/>
            <person name="Cuomo C."/>
            <person name="de Hoog S."/>
            <person name="Gorbushina A."/>
            <person name="Walker B."/>
            <person name="Young S.K."/>
            <person name="Zeng Q."/>
            <person name="Gargeya S."/>
            <person name="Fitzgerald M."/>
            <person name="Haas B."/>
            <person name="Abouelleil A."/>
            <person name="Allen A.W."/>
            <person name="Alvarado L."/>
            <person name="Arachchi H.M."/>
            <person name="Berlin A.M."/>
            <person name="Chapman S.B."/>
            <person name="Gainer-Dewar J."/>
            <person name="Goldberg J."/>
            <person name="Griggs A."/>
            <person name="Gujja S."/>
            <person name="Hansen M."/>
            <person name="Howarth C."/>
            <person name="Imamovic A."/>
            <person name="Ireland A."/>
            <person name="Larimer J."/>
            <person name="McCowan C."/>
            <person name="Murphy C."/>
            <person name="Pearson M."/>
            <person name="Poon T.W."/>
            <person name="Priest M."/>
            <person name="Roberts A."/>
            <person name="Saif S."/>
            <person name="Shea T."/>
            <person name="Sisk P."/>
            <person name="Sykes S."/>
            <person name="Wortman J."/>
            <person name="Nusbaum C."/>
            <person name="Birren B."/>
        </authorList>
    </citation>
    <scope>NUCLEOTIDE SEQUENCE [LARGE SCALE GENOMIC DNA]</scope>
    <source>
        <strain evidence="11 12">CBS 101466</strain>
    </source>
</reference>
<dbReference type="HOGENOM" id="CLU_001265_30_3_1"/>
<evidence type="ECO:0000256" key="5">
    <source>
        <dbReference type="ARBA" id="ARBA00022989"/>
    </source>
</evidence>
<dbReference type="PROSITE" id="PS00217">
    <property type="entry name" value="SUGAR_TRANSPORT_2"/>
    <property type="match status" value="1"/>
</dbReference>
<feature type="region of interest" description="Disordered" evidence="8">
    <location>
        <begin position="515"/>
        <end position="555"/>
    </location>
</feature>
<evidence type="ECO:0000313" key="11">
    <source>
        <dbReference type="EMBL" id="ETN46787.1"/>
    </source>
</evidence>
<dbReference type="GO" id="GO:0005351">
    <property type="term" value="F:carbohydrate:proton symporter activity"/>
    <property type="evidence" value="ECO:0007669"/>
    <property type="project" value="TreeGrafter"/>
</dbReference>
<gene>
    <name evidence="11" type="ORF">HMPREF1541_00976</name>
</gene>
<feature type="compositionally biased region" description="Basic and acidic residues" evidence="8">
    <location>
        <begin position="520"/>
        <end position="533"/>
    </location>
</feature>
<dbReference type="AlphaFoldDB" id="W2SDL6"/>
<dbReference type="InterPro" id="IPR036259">
    <property type="entry name" value="MFS_trans_sf"/>
</dbReference>
<feature type="transmembrane region" description="Helical" evidence="9">
    <location>
        <begin position="55"/>
        <end position="75"/>
    </location>
</feature>
<dbReference type="Pfam" id="PF00083">
    <property type="entry name" value="Sugar_tr"/>
    <property type="match status" value="1"/>
</dbReference>
<comment type="similarity">
    <text evidence="2 7">Belongs to the major facilitator superfamily. Sugar transporter (TC 2.A.1.1) family.</text>
</comment>
<dbReference type="OrthoDB" id="6612291at2759"/>
<dbReference type="InParanoid" id="W2SDL6"/>
<dbReference type="GeneID" id="19968315"/>
<dbReference type="Gene3D" id="1.20.1250.20">
    <property type="entry name" value="MFS general substrate transporter like domains"/>
    <property type="match status" value="1"/>
</dbReference>
<evidence type="ECO:0000256" key="7">
    <source>
        <dbReference type="RuleBase" id="RU003346"/>
    </source>
</evidence>
<dbReference type="PANTHER" id="PTHR48022">
    <property type="entry name" value="PLASTIDIC GLUCOSE TRANSPORTER 4"/>
    <property type="match status" value="1"/>
</dbReference>
<keyword evidence="6 9" id="KW-0472">Membrane</keyword>
<feature type="transmembrane region" description="Helical" evidence="9">
    <location>
        <begin position="424"/>
        <end position="444"/>
    </location>
</feature>
<evidence type="ECO:0000256" key="2">
    <source>
        <dbReference type="ARBA" id="ARBA00010992"/>
    </source>
</evidence>
<dbReference type="VEuPathDB" id="FungiDB:HMPREF1541_00976"/>
<protein>
    <recommendedName>
        <fullName evidence="10">Major facilitator superfamily (MFS) profile domain-containing protein</fullName>
    </recommendedName>
</protein>
<sequence>MGKYWFKAGRPLRQGIATVCLAAFLFFGYDQGVFGGILQMENWLDQFNHPNDTETGALVSCYCLGALGGCILNFFTGDRLGRRWSMWLAMGFVFIGATLQASAYSVAHLVVGRVITGLGTGIDSSTVPTYQSELCRAEKRGRLVSQEVMFIGVGIVFSYWLDFGMSYTTGSVSWRFPIAFQLVFAIIVTILIFGLPESPRWLFKRGREREAIEVLCEVFDLPEDDEYIQHEIRNIKHALAQESAVQSHRALFRKDKLHTRRRVMLAYFGLFMNQMVGPNLIVYYIPTLLVQNVGQDARTAQILGGCVQIMFVIGCIGPALALDRMGRRKTMIWGCLGLGICMTCAAGLLAPEREASSSAAVGFFFLWMLIFGGTINVVPWVYGPEILPLEARTRGISISVAAHWMWNFFVVMIAPVFINRLKWGTYLFFAVLSYSFVFIVWKFYPETSNYSLEDIDGVSPSLNLSLRPAPFPTIHNICNAFEASQMMSGSKALTKCPSPQQQLFYKPEDEALPDSVADTKAAHPHDDGGRDDSPDTLTNRGGDEKRADKGHVEAV</sequence>
<dbReference type="InterPro" id="IPR020846">
    <property type="entry name" value="MFS_dom"/>
</dbReference>
<dbReference type="InterPro" id="IPR003663">
    <property type="entry name" value="Sugar/inositol_transpt"/>
</dbReference>
<name>W2SDL6_CYPE1</name>
<dbReference type="eggNOG" id="KOG0254">
    <property type="taxonomic scope" value="Eukaryota"/>
</dbReference>
<feature type="transmembrane region" description="Helical" evidence="9">
    <location>
        <begin position="263"/>
        <end position="285"/>
    </location>
</feature>
<proteinExistence type="inferred from homology"/>
<keyword evidence="4 9" id="KW-0812">Transmembrane</keyword>
<dbReference type="InterPro" id="IPR005829">
    <property type="entry name" value="Sugar_transporter_CS"/>
</dbReference>
<organism evidence="11 12">
    <name type="scientific">Cyphellophora europaea (strain CBS 101466)</name>
    <name type="common">Phialophora europaea</name>
    <dbReference type="NCBI Taxonomy" id="1220924"/>
    <lineage>
        <taxon>Eukaryota</taxon>
        <taxon>Fungi</taxon>
        <taxon>Dikarya</taxon>
        <taxon>Ascomycota</taxon>
        <taxon>Pezizomycotina</taxon>
        <taxon>Eurotiomycetes</taxon>
        <taxon>Chaetothyriomycetidae</taxon>
        <taxon>Chaetothyriales</taxon>
        <taxon>Cyphellophoraceae</taxon>
        <taxon>Cyphellophora</taxon>
    </lineage>
</organism>
<dbReference type="RefSeq" id="XP_008711499.1">
    <property type="nucleotide sequence ID" value="XM_008713277.1"/>
</dbReference>
<evidence type="ECO:0000256" key="4">
    <source>
        <dbReference type="ARBA" id="ARBA00022692"/>
    </source>
</evidence>
<feature type="compositionally biased region" description="Basic and acidic residues" evidence="8">
    <location>
        <begin position="541"/>
        <end position="555"/>
    </location>
</feature>
<feature type="transmembrane region" description="Helical" evidence="9">
    <location>
        <begin position="300"/>
        <end position="322"/>
    </location>
</feature>
<feature type="transmembrane region" description="Helical" evidence="9">
    <location>
        <begin position="173"/>
        <end position="195"/>
    </location>
</feature>
<evidence type="ECO:0000313" key="12">
    <source>
        <dbReference type="Proteomes" id="UP000030752"/>
    </source>
</evidence>
<evidence type="ECO:0000256" key="6">
    <source>
        <dbReference type="ARBA" id="ARBA00023136"/>
    </source>
</evidence>
<keyword evidence="5 9" id="KW-1133">Transmembrane helix</keyword>
<accession>W2SDL6</accession>
<dbReference type="EMBL" id="KB822711">
    <property type="protein sequence ID" value="ETN46787.1"/>
    <property type="molecule type" value="Genomic_DNA"/>
</dbReference>
<keyword evidence="3 7" id="KW-0813">Transport</keyword>
<dbReference type="NCBIfam" id="TIGR00879">
    <property type="entry name" value="SP"/>
    <property type="match status" value="1"/>
</dbReference>
<dbReference type="InterPro" id="IPR005828">
    <property type="entry name" value="MFS_sugar_transport-like"/>
</dbReference>
<dbReference type="PANTHER" id="PTHR48022:SF26">
    <property type="entry name" value="MAJOR FACILITATOR SUPERFAMILY (MFS) PROFILE DOMAIN-CONTAINING PROTEIN-RELATED"/>
    <property type="match status" value="1"/>
</dbReference>
<dbReference type="SUPFAM" id="SSF103473">
    <property type="entry name" value="MFS general substrate transporter"/>
    <property type="match status" value="1"/>
</dbReference>
<keyword evidence="12" id="KW-1185">Reference proteome</keyword>
<dbReference type="Proteomes" id="UP000030752">
    <property type="component" value="Unassembled WGS sequence"/>
</dbReference>
<feature type="domain" description="Major facilitator superfamily (MFS) profile" evidence="10">
    <location>
        <begin position="16"/>
        <end position="448"/>
    </location>
</feature>
<dbReference type="FunFam" id="1.20.1250.20:FF:000134">
    <property type="entry name" value="MFS sugar transporter protein"/>
    <property type="match status" value="1"/>
</dbReference>
<dbReference type="InterPro" id="IPR050360">
    <property type="entry name" value="MFS_Sugar_Transporters"/>
</dbReference>
<feature type="transmembrane region" description="Helical" evidence="9">
    <location>
        <begin position="362"/>
        <end position="383"/>
    </location>
</feature>
<feature type="transmembrane region" description="Helical" evidence="9">
    <location>
        <begin position="87"/>
        <end position="104"/>
    </location>
</feature>
<comment type="subcellular location">
    <subcellularLocation>
        <location evidence="1">Membrane</location>
        <topology evidence="1">Multi-pass membrane protein</topology>
    </subcellularLocation>
</comment>
<dbReference type="PROSITE" id="PS50850">
    <property type="entry name" value="MFS"/>
    <property type="match status" value="1"/>
</dbReference>
<evidence type="ECO:0000256" key="3">
    <source>
        <dbReference type="ARBA" id="ARBA00022448"/>
    </source>
</evidence>